<dbReference type="EMBL" id="CP067089">
    <property type="protein sequence ID" value="QQO10094.1"/>
    <property type="molecule type" value="Genomic_DNA"/>
</dbReference>
<dbReference type="Proteomes" id="UP000595917">
    <property type="component" value="Chromosome"/>
</dbReference>
<accession>A0A7T7XPE2</accession>
<proteinExistence type="predicted"/>
<organism evidence="1 2">
    <name type="scientific">Breznakiella homolactica</name>
    <dbReference type="NCBI Taxonomy" id="2798577"/>
    <lineage>
        <taxon>Bacteria</taxon>
        <taxon>Pseudomonadati</taxon>
        <taxon>Spirochaetota</taxon>
        <taxon>Spirochaetia</taxon>
        <taxon>Spirochaetales</taxon>
        <taxon>Breznakiellaceae</taxon>
        <taxon>Breznakiella</taxon>
    </lineage>
</organism>
<dbReference type="RefSeq" id="WP_215627398.1">
    <property type="nucleotide sequence ID" value="NZ_CP067089.2"/>
</dbReference>
<reference evidence="1" key="1">
    <citation type="submission" date="2021-01" db="EMBL/GenBank/DDBJ databases">
        <title>Description of Breznakiella homolactica.</title>
        <authorList>
            <person name="Song Y."/>
            <person name="Brune A."/>
        </authorList>
    </citation>
    <scope>NUCLEOTIDE SEQUENCE</scope>
    <source>
        <strain evidence="1">RmG30</strain>
    </source>
</reference>
<evidence type="ECO:0000313" key="2">
    <source>
        <dbReference type="Proteomes" id="UP000595917"/>
    </source>
</evidence>
<gene>
    <name evidence="1" type="ORF">JFL75_04025</name>
</gene>
<dbReference type="KEGG" id="bhc:JFL75_04025"/>
<protein>
    <submittedName>
        <fullName evidence="1">Uncharacterized protein</fullName>
    </submittedName>
</protein>
<sequence>MLRRWAIETINRKLKNGVSFDLMRRGMLAGGEESETLTKENEKDLYGAYL</sequence>
<evidence type="ECO:0000313" key="1">
    <source>
        <dbReference type="EMBL" id="QQO10094.1"/>
    </source>
</evidence>
<name>A0A7T7XPE2_9SPIR</name>
<dbReference type="AlphaFoldDB" id="A0A7T7XPE2"/>
<keyword evidence="2" id="KW-1185">Reference proteome</keyword>